<reference evidence="2 3" key="1">
    <citation type="submission" date="2019-03" db="EMBL/GenBank/DDBJ databases">
        <title>Genomic Encyclopedia of Type Strains, Phase IV (KMG-IV): sequencing the most valuable type-strain genomes for metagenomic binning, comparative biology and taxonomic classification.</title>
        <authorList>
            <person name="Goeker M."/>
        </authorList>
    </citation>
    <scope>NUCLEOTIDE SEQUENCE [LARGE SCALE GENOMIC DNA]</scope>
    <source>
        <strain evidence="2 3">DSM 100059</strain>
    </source>
</reference>
<proteinExistence type="predicted"/>
<sequence length="287" mass="31398">MKPLFILVLTFLLSLTFRSVTTAGNIAMCVMLCFTALGHFKFTKGMTLMVPGFIPFKKEMVYATGVAEVLLGFGLLVPSLRLSLGLVLIALFVLMLPANIRAAVHHINYETGTTDGKGVGYLWFRVPLQAFFIVWVVYFCLMSTPTEKLAFKTAAKAHAESVLRERMAAAQQAMDMAQESANSEEKSSAGDKYETGRAMGHLQKDMHARQLAESVKELAALHAVAGTMVVTEAMAFFIGAGLGRQTLEGWEVIFLSPQAPLAQVLQGKKIGDPIVFNKITTVIRDIF</sequence>
<organism evidence="2 3">
    <name type="scientific">Dinghuibacter silviterrae</name>
    <dbReference type="NCBI Taxonomy" id="1539049"/>
    <lineage>
        <taxon>Bacteria</taxon>
        <taxon>Pseudomonadati</taxon>
        <taxon>Bacteroidota</taxon>
        <taxon>Chitinophagia</taxon>
        <taxon>Chitinophagales</taxon>
        <taxon>Chitinophagaceae</taxon>
        <taxon>Dinghuibacter</taxon>
    </lineage>
</organism>
<keyword evidence="1" id="KW-0812">Transmembrane</keyword>
<feature type="transmembrane region" description="Helical" evidence="1">
    <location>
        <begin position="84"/>
        <end position="102"/>
    </location>
</feature>
<evidence type="ECO:0000313" key="3">
    <source>
        <dbReference type="Proteomes" id="UP000294498"/>
    </source>
</evidence>
<protein>
    <submittedName>
        <fullName evidence="2">Putative membrane protein</fullName>
    </submittedName>
</protein>
<accession>A0A4R8DQC4</accession>
<keyword evidence="3" id="KW-1185">Reference proteome</keyword>
<name>A0A4R8DQC4_9BACT</name>
<dbReference type="PANTHER" id="PTHR36974">
    <property type="entry name" value="MEMBRANE PROTEIN-RELATED"/>
    <property type="match status" value="1"/>
</dbReference>
<dbReference type="EMBL" id="SODV01000001">
    <property type="protein sequence ID" value="TDX00334.1"/>
    <property type="molecule type" value="Genomic_DNA"/>
</dbReference>
<keyword evidence="1" id="KW-0472">Membrane</keyword>
<dbReference type="AlphaFoldDB" id="A0A4R8DQC4"/>
<dbReference type="Proteomes" id="UP000294498">
    <property type="component" value="Unassembled WGS sequence"/>
</dbReference>
<evidence type="ECO:0000313" key="2">
    <source>
        <dbReference type="EMBL" id="TDX00334.1"/>
    </source>
</evidence>
<dbReference type="RefSeq" id="WP_246073550.1">
    <property type="nucleotide sequence ID" value="NZ_SODV01000001.1"/>
</dbReference>
<comment type="caution">
    <text evidence="2">The sequence shown here is derived from an EMBL/GenBank/DDBJ whole genome shotgun (WGS) entry which is preliminary data.</text>
</comment>
<keyword evidence="1" id="KW-1133">Transmembrane helix</keyword>
<feature type="transmembrane region" description="Helical" evidence="1">
    <location>
        <begin position="122"/>
        <end position="141"/>
    </location>
</feature>
<feature type="transmembrane region" description="Helical" evidence="1">
    <location>
        <begin position="59"/>
        <end position="77"/>
    </location>
</feature>
<evidence type="ECO:0000256" key="1">
    <source>
        <dbReference type="SAM" id="Phobius"/>
    </source>
</evidence>
<dbReference type="PANTHER" id="PTHR36974:SF1">
    <property type="entry name" value="DOXX FAMILY MEMBRANE PROTEIN"/>
    <property type="match status" value="1"/>
</dbReference>
<gene>
    <name evidence="2" type="ORF">EDB95_1355</name>
</gene>